<dbReference type="InterPro" id="IPR042095">
    <property type="entry name" value="SUMF_sf"/>
</dbReference>
<dbReference type="GO" id="GO:0120147">
    <property type="term" value="F:formylglycine-generating oxidase activity"/>
    <property type="evidence" value="ECO:0007669"/>
    <property type="project" value="TreeGrafter"/>
</dbReference>
<dbReference type="InterPro" id="IPR011990">
    <property type="entry name" value="TPR-like_helical_dom_sf"/>
</dbReference>
<dbReference type="Pfam" id="PF03781">
    <property type="entry name" value="FGE-sulfatase"/>
    <property type="match status" value="1"/>
</dbReference>
<dbReference type="Gene3D" id="3.90.1580.10">
    <property type="entry name" value="paralog of FGE (formylglycine-generating enzyme)"/>
    <property type="match status" value="1"/>
</dbReference>
<dbReference type="InterPro" id="IPR016187">
    <property type="entry name" value="CTDL_fold"/>
</dbReference>
<evidence type="ECO:0000313" key="3">
    <source>
        <dbReference type="EMBL" id="SFM97681.1"/>
    </source>
</evidence>
<dbReference type="PANTHER" id="PTHR23150">
    <property type="entry name" value="SULFATASE MODIFYING FACTOR 1, 2"/>
    <property type="match status" value="1"/>
</dbReference>
<keyword evidence="1" id="KW-1133">Transmembrane helix</keyword>
<dbReference type="GO" id="GO:0006011">
    <property type="term" value="P:UDP-alpha-D-glucose metabolic process"/>
    <property type="evidence" value="ECO:0007669"/>
    <property type="project" value="InterPro"/>
</dbReference>
<dbReference type="GO" id="GO:0016020">
    <property type="term" value="C:membrane"/>
    <property type="evidence" value="ECO:0007669"/>
    <property type="project" value="InterPro"/>
</dbReference>
<sequence>MPGTENVNKQRNIGGALGIVVLLFALAYRFFPGILHVEPQTQVQTSTTAPLTRKPWVADQTASLIVRDNGEQPIVGTTLAEAIAMGPPAPVTKEIAGLLKNARKLEDEGKLFDPPANNAVGLYRQVLDKDPNNPAALNALARIGGAVRDWSLAALERGDEAEAQRYAGLFAELPHSENELNNLRNRLRTMREVMPMLAAAAELLKQGRLIGEGDDNALAMYRKVLGIDPGNRIADEGLGRIERGYLDRALAAAAQDDYASADRILADASSIRPGSQTLLDTRSQIEGLRRQRGETVLAQARSALDAGNAELADKLARSAQSISPDLAGLDEFAERLRNRRLYASFKPGQVFSDRFLDTSGVAPAVVVIPAGQFVMGSPADENGHRDDEEPQRTVRITTGFALGQTEVTVGQFREFVKAIGYKTDAERAGTGSVYDESTGRMNDRRGIDWQRDYEGNRASDKLPVLNVSWNDAAEYVAWLSQRTGKRYRLPSEAEFEYALRAGSQTRYWWGDGDPPKVLTNVTGAGDRSPTKRSWGKAFDRYSDGYWGPAPVKAYSPNPFGLFDIDGNLSEWVDDCWHDNYTRAPRDSTAWINPGCARRVIRGGSWGSAPEQVRSAYRLAISADSRSARLGFRVAREL</sequence>
<protein>
    <submittedName>
        <fullName evidence="3">Formylglycine-generating enzyme, required for sulfatase activity, contains SUMF1/FGE domain</fullName>
    </submittedName>
</protein>
<dbReference type="InterPro" id="IPR005532">
    <property type="entry name" value="SUMF_dom"/>
</dbReference>
<keyword evidence="1" id="KW-0812">Transmembrane</keyword>
<dbReference type="InterPro" id="IPR051043">
    <property type="entry name" value="Sulfatase_Mod_Factor_Kinase"/>
</dbReference>
<dbReference type="STRING" id="578942.SAMN05216289_101229"/>
<dbReference type="SUPFAM" id="SSF56436">
    <property type="entry name" value="C-type lectin-like"/>
    <property type="match status" value="1"/>
</dbReference>
<gene>
    <name evidence="3" type="ORF">SAMN05216289_101229</name>
</gene>
<dbReference type="PANTHER" id="PTHR23150:SF35">
    <property type="entry name" value="BLL6746 PROTEIN"/>
    <property type="match status" value="1"/>
</dbReference>
<feature type="transmembrane region" description="Helical" evidence="1">
    <location>
        <begin position="12"/>
        <end position="31"/>
    </location>
</feature>
<dbReference type="Gene3D" id="1.25.40.10">
    <property type="entry name" value="Tetratricopeptide repeat domain"/>
    <property type="match status" value="1"/>
</dbReference>
<dbReference type="EMBL" id="FOVF01000001">
    <property type="protein sequence ID" value="SFM97681.1"/>
    <property type="molecule type" value="Genomic_DNA"/>
</dbReference>
<keyword evidence="1" id="KW-0472">Membrane</keyword>
<evidence type="ECO:0000313" key="4">
    <source>
        <dbReference type="Proteomes" id="UP000198575"/>
    </source>
</evidence>
<keyword evidence="4" id="KW-1185">Reference proteome</keyword>
<proteinExistence type="predicted"/>
<dbReference type="PRINTS" id="PR01441">
    <property type="entry name" value="CELLSNTHASEC"/>
</dbReference>
<evidence type="ECO:0000259" key="2">
    <source>
        <dbReference type="Pfam" id="PF03781"/>
    </source>
</evidence>
<dbReference type="Proteomes" id="UP000198575">
    <property type="component" value="Unassembled WGS sequence"/>
</dbReference>
<dbReference type="InterPro" id="IPR003921">
    <property type="entry name" value="Cell_synth_C"/>
</dbReference>
<dbReference type="AlphaFoldDB" id="A0A1I4V947"/>
<dbReference type="RefSeq" id="WP_092404047.1">
    <property type="nucleotide sequence ID" value="NZ_FOVF01000001.1"/>
</dbReference>
<dbReference type="SUPFAM" id="SSF48452">
    <property type="entry name" value="TPR-like"/>
    <property type="match status" value="1"/>
</dbReference>
<dbReference type="OrthoDB" id="9768004at2"/>
<organism evidence="3 4">
    <name type="scientific">Dokdonella immobilis</name>
    <dbReference type="NCBI Taxonomy" id="578942"/>
    <lineage>
        <taxon>Bacteria</taxon>
        <taxon>Pseudomonadati</taxon>
        <taxon>Pseudomonadota</taxon>
        <taxon>Gammaproteobacteria</taxon>
        <taxon>Lysobacterales</taxon>
        <taxon>Rhodanobacteraceae</taxon>
        <taxon>Dokdonella</taxon>
    </lineage>
</organism>
<accession>A0A1I4V947</accession>
<name>A0A1I4V947_9GAMM</name>
<evidence type="ECO:0000256" key="1">
    <source>
        <dbReference type="SAM" id="Phobius"/>
    </source>
</evidence>
<reference evidence="3 4" key="1">
    <citation type="submission" date="2016-10" db="EMBL/GenBank/DDBJ databases">
        <authorList>
            <person name="de Groot N.N."/>
        </authorList>
    </citation>
    <scope>NUCLEOTIDE SEQUENCE [LARGE SCALE GENOMIC DNA]</scope>
    <source>
        <strain evidence="3 4">CGMCC 1.7659</strain>
    </source>
</reference>
<feature type="domain" description="Sulfatase-modifying factor enzyme-like" evidence="2">
    <location>
        <begin position="362"/>
        <end position="635"/>
    </location>
</feature>